<proteinExistence type="predicted"/>
<protein>
    <submittedName>
        <fullName evidence="2">Hpt domain-containing protein</fullName>
    </submittedName>
</protein>
<organism evidence="2 3">
    <name type="scientific">Pricia mediterranea</name>
    <dbReference type="NCBI Taxonomy" id="3076079"/>
    <lineage>
        <taxon>Bacteria</taxon>
        <taxon>Pseudomonadati</taxon>
        <taxon>Bacteroidota</taxon>
        <taxon>Flavobacteriia</taxon>
        <taxon>Flavobacteriales</taxon>
        <taxon>Flavobacteriaceae</taxon>
        <taxon>Pricia</taxon>
    </lineage>
</organism>
<feature type="domain" description="HPt" evidence="1">
    <location>
        <begin position="41"/>
        <end position="105"/>
    </location>
</feature>
<comment type="caution">
    <text evidence="2">The sequence shown here is derived from an EMBL/GenBank/DDBJ whole genome shotgun (WGS) entry which is preliminary data.</text>
</comment>
<evidence type="ECO:0000313" key="3">
    <source>
        <dbReference type="Proteomes" id="UP001250656"/>
    </source>
</evidence>
<accession>A0ABU3LBZ8</accession>
<gene>
    <name evidence="2" type="ORF">RQM65_18125</name>
</gene>
<dbReference type="Proteomes" id="UP001250656">
    <property type="component" value="Unassembled WGS sequence"/>
</dbReference>
<dbReference type="SUPFAM" id="SSF47226">
    <property type="entry name" value="Histidine-containing phosphotransfer domain, HPT domain"/>
    <property type="match status" value="1"/>
</dbReference>
<dbReference type="Pfam" id="PF01627">
    <property type="entry name" value="Hpt"/>
    <property type="match status" value="1"/>
</dbReference>
<dbReference type="EMBL" id="JAVTTP010000002">
    <property type="protein sequence ID" value="MDT7830592.1"/>
    <property type="molecule type" value="Genomic_DNA"/>
</dbReference>
<dbReference type="InterPro" id="IPR008207">
    <property type="entry name" value="Sig_transdc_His_kin_Hpt_dom"/>
</dbReference>
<evidence type="ECO:0000259" key="1">
    <source>
        <dbReference type="Pfam" id="PF01627"/>
    </source>
</evidence>
<dbReference type="InterPro" id="IPR036641">
    <property type="entry name" value="HPT_dom_sf"/>
</dbReference>
<evidence type="ECO:0000313" key="2">
    <source>
        <dbReference type="EMBL" id="MDT7830592.1"/>
    </source>
</evidence>
<keyword evidence="3" id="KW-1185">Reference proteome</keyword>
<dbReference type="Gene3D" id="1.20.120.160">
    <property type="entry name" value="HPT domain"/>
    <property type="match status" value="1"/>
</dbReference>
<dbReference type="RefSeq" id="WP_314017035.1">
    <property type="nucleotide sequence ID" value="NZ_JAVTTP010000002.1"/>
</dbReference>
<sequence>MKTKHFTNLQHRFETSQQQLITTDLEPILGECMGEMSLLRELISLFRLNALEFIGAARIHLDNTDFKALALAAHKIKAGLAMMRTDSLHAIVCLIEKECCGDQDPKHLQFLYDCFVDEFPSVETSIEVALAQLDQ</sequence>
<name>A0ABU3LBZ8_9FLAO</name>
<reference evidence="2 3" key="1">
    <citation type="submission" date="2023-09" db="EMBL/GenBank/DDBJ databases">
        <title>Novel taxa isolated from Blanes Bay.</title>
        <authorList>
            <person name="Rey-Velasco X."/>
            <person name="Lucena T."/>
        </authorList>
    </citation>
    <scope>NUCLEOTIDE SEQUENCE [LARGE SCALE GENOMIC DNA]</scope>
    <source>
        <strain evidence="2 3">S334</strain>
    </source>
</reference>